<dbReference type="AlphaFoldDB" id="A0A3S0P8T7"/>
<evidence type="ECO:0000313" key="5">
    <source>
        <dbReference type="Proteomes" id="UP000287910"/>
    </source>
</evidence>
<dbReference type="Pfam" id="PF00188">
    <property type="entry name" value="CAP"/>
    <property type="match status" value="1"/>
</dbReference>
<name>A0A3S0P8T7_9BACI</name>
<evidence type="ECO:0000256" key="1">
    <source>
        <dbReference type="ARBA" id="ARBA00022729"/>
    </source>
</evidence>
<feature type="signal peptide" evidence="2">
    <location>
        <begin position="1"/>
        <end position="26"/>
    </location>
</feature>
<dbReference type="PROSITE" id="PS51272">
    <property type="entry name" value="SLH"/>
    <property type="match status" value="3"/>
</dbReference>
<dbReference type="CDD" id="cd05379">
    <property type="entry name" value="CAP_bacterial"/>
    <property type="match status" value="1"/>
</dbReference>
<proteinExistence type="predicted"/>
<dbReference type="RefSeq" id="WP_126658228.1">
    <property type="nucleotide sequence ID" value="NZ_RYYR01000007.1"/>
</dbReference>
<evidence type="ECO:0000256" key="2">
    <source>
        <dbReference type="SAM" id="SignalP"/>
    </source>
</evidence>
<gene>
    <name evidence="4" type="ORF">EK386_06515</name>
</gene>
<dbReference type="SUPFAM" id="SSF55797">
    <property type="entry name" value="PR-1-like"/>
    <property type="match status" value="1"/>
</dbReference>
<dbReference type="Proteomes" id="UP000287910">
    <property type="component" value="Unassembled WGS sequence"/>
</dbReference>
<dbReference type="InterPro" id="IPR035940">
    <property type="entry name" value="CAP_sf"/>
</dbReference>
<dbReference type="InterPro" id="IPR001119">
    <property type="entry name" value="SLH_dom"/>
</dbReference>
<dbReference type="InterPro" id="IPR014044">
    <property type="entry name" value="CAP_dom"/>
</dbReference>
<keyword evidence="5" id="KW-1185">Reference proteome</keyword>
<evidence type="ECO:0000259" key="3">
    <source>
        <dbReference type="PROSITE" id="PS51272"/>
    </source>
</evidence>
<protein>
    <submittedName>
        <fullName evidence="4">S-layer protein</fullName>
    </submittedName>
</protein>
<sequence>MTKTKLLPILICSIAFFLILSNSTLANNARYYEDVSSTHWAYPSIMKVHNLGIMGEVSGHKFHPKEKVTRAEAAQYLYNALGVKEETSFKMAFKDVPQNASYYKAVQTLTSLGVFQNTTAFKPDRHLTRAELCIVLVHTFSIEVDKINRASFKDVVSKHWAKDHIESLADIGIINGTGKNMFSPTSHITRAELAVILAGTIDFQLKLTSHEMVYDYLQKDYLSVKNLYPHFSEEVVALVNEEREKVGAPILKVDPKLTQLAIIKANDMVKRSYFDHKSPLYGYPWDMAGIFDYPFISLGENIARNYKSPKTVVEGWMKSSSHRSTMLNENYTNIGIACVNGKNGQLYWVQQFSSN</sequence>
<dbReference type="PANTHER" id="PTHR31157:SF1">
    <property type="entry name" value="SCP DOMAIN-CONTAINING PROTEIN"/>
    <property type="match status" value="1"/>
</dbReference>
<reference evidence="4 5" key="1">
    <citation type="submission" date="2018-12" db="EMBL/GenBank/DDBJ databases">
        <title>Lysinibacillus antri sp. nov., isolated from a cave soil.</title>
        <authorList>
            <person name="Narsing Rao M.P."/>
            <person name="Zhang H."/>
            <person name="Dong Z.-Y."/>
            <person name="Niu X.-K."/>
            <person name="Zhang K."/>
            <person name="Fang B.-Z."/>
            <person name="Kang Y.-Q."/>
            <person name="Xiao M."/>
            <person name="Li W.-J."/>
        </authorList>
    </citation>
    <scope>NUCLEOTIDE SEQUENCE [LARGE SCALE GENOMIC DNA]</scope>
    <source>
        <strain evidence="4 5">SYSU K30002</strain>
    </source>
</reference>
<organism evidence="4 5">
    <name type="scientific">Lysinibacillus antri</name>
    <dbReference type="NCBI Taxonomy" id="2498145"/>
    <lineage>
        <taxon>Bacteria</taxon>
        <taxon>Bacillati</taxon>
        <taxon>Bacillota</taxon>
        <taxon>Bacilli</taxon>
        <taxon>Bacillales</taxon>
        <taxon>Bacillaceae</taxon>
        <taxon>Lysinibacillus</taxon>
    </lineage>
</organism>
<comment type="caution">
    <text evidence="4">The sequence shown here is derived from an EMBL/GenBank/DDBJ whole genome shotgun (WGS) entry which is preliminary data.</text>
</comment>
<feature type="domain" description="SLH" evidence="3">
    <location>
        <begin position="28"/>
        <end position="91"/>
    </location>
</feature>
<feature type="chain" id="PRO_5039233182" evidence="2">
    <location>
        <begin position="27"/>
        <end position="355"/>
    </location>
</feature>
<feature type="domain" description="SLH" evidence="3">
    <location>
        <begin position="148"/>
        <end position="211"/>
    </location>
</feature>
<evidence type="ECO:0000313" key="4">
    <source>
        <dbReference type="EMBL" id="RUL54159.1"/>
    </source>
</evidence>
<dbReference type="EMBL" id="RYYR01000007">
    <property type="protein sequence ID" value="RUL54159.1"/>
    <property type="molecule type" value="Genomic_DNA"/>
</dbReference>
<feature type="domain" description="SLH" evidence="3">
    <location>
        <begin position="92"/>
        <end position="146"/>
    </location>
</feature>
<dbReference type="Pfam" id="PF00395">
    <property type="entry name" value="SLH"/>
    <property type="match status" value="3"/>
</dbReference>
<keyword evidence="1 2" id="KW-0732">Signal</keyword>
<dbReference type="PANTHER" id="PTHR31157">
    <property type="entry name" value="SCP DOMAIN-CONTAINING PROTEIN"/>
    <property type="match status" value="1"/>
</dbReference>
<dbReference type="Gene3D" id="3.40.33.10">
    <property type="entry name" value="CAP"/>
    <property type="match status" value="1"/>
</dbReference>
<accession>A0A3S0P8T7</accession>